<gene>
    <name evidence="2" type="ORF">M9Y10_005852</name>
</gene>
<comment type="caution">
    <text evidence="2">The sequence shown here is derived from an EMBL/GenBank/DDBJ whole genome shotgun (WGS) entry which is preliminary data.</text>
</comment>
<dbReference type="EMBL" id="JAPFFF010000012">
    <property type="protein sequence ID" value="KAK8875678.1"/>
    <property type="molecule type" value="Genomic_DNA"/>
</dbReference>
<accession>A0ABR2JEA2</accession>
<reference evidence="2 3" key="1">
    <citation type="submission" date="2024-04" db="EMBL/GenBank/DDBJ databases">
        <title>Tritrichomonas musculus Genome.</title>
        <authorList>
            <person name="Alves-Ferreira E."/>
            <person name="Grigg M."/>
            <person name="Lorenzi H."/>
            <person name="Galac M."/>
        </authorList>
    </citation>
    <scope>NUCLEOTIDE SEQUENCE [LARGE SCALE GENOMIC DNA]</scope>
    <source>
        <strain evidence="2 3">EAF2021</strain>
    </source>
</reference>
<evidence type="ECO:0000313" key="3">
    <source>
        <dbReference type="Proteomes" id="UP001470230"/>
    </source>
</evidence>
<proteinExistence type="predicted"/>
<feature type="coiled-coil region" evidence="1">
    <location>
        <begin position="261"/>
        <end position="324"/>
    </location>
</feature>
<organism evidence="2 3">
    <name type="scientific">Tritrichomonas musculus</name>
    <dbReference type="NCBI Taxonomy" id="1915356"/>
    <lineage>
        <taxon>Eukaryota</taxon>
        <taxon>Metamonada</taxon>
        <taxon>Parabasalia</taxon>
        <taxon>Tritrichomonadida</taxon>
        <taxon>Tritrichomonadidae</taxon>
        <taxon>Tritrichomonas</taxon>
    </lineage>
</organism>
<sequence length="500" mass="58586">MIENTPQKMFSLWCNEENHKLPVETFARVSKRCAALVKANDYQGAIPHPVSEEVFTAFSLACQLKPFKVTLTNAFELLELAQEWGIPSLEQFVNNYIESKGLKKQDDGDCLGQLIQHLEDDEADLSADIAGVAKRFNDYLRDDRLARIHPEHLFKILMQAEPRHINQQLLINFVMKLFETEPEKAVPLSLRIDFDRLSNSQIEDIFQCREMHEQAIGYFIAEAMSSIRDKQQTDLASNEQKYIKQMQEIREYIVKHRALALAKVEKEFETQTAELNALIEKQQKDIQLLQQIREEQKIIMTETKQNYEVTKQKFQRELERQQGIIDMKQRIDDERKQKINNAVDEQIVPLLDNCDTRLNEIDGKDNNRLNLVSQSINEKSDTYLRNVDDINTFFSKTDNQVQYIQESISETKAVFAAKIINDQLKRDGYMRDVTHRFEIFDTDPRLWDLTGDRVEKSEEILKKLEDRVRKSCPLNFKHQNRQSMDMFMKFAESFSGDKSE</sequence>
<dbReference type="Proteomes" id="UP001470230">
    <property type="component" value="Unassembled WGS sequence"/>
</dbReference>
<evidence type="ECO:0000313" key="2">
    <source>
        <dbReference type="EMBL" id="KAK8875678.1"/>
    </source>
</evidence>
<protein>
    <submittedName>
        <fullName evidence="2">Uncharacterized protein</fullName>
    </submittedName>
</protein>
<keyword evidence="3" id="KW-1185">Reference proteome</keyword>
<keyword evidence="1" id="KW-0175">Coiled coil</keyword>
<name>A0ABR2JEA2_9EUKA</name>
<evidence type="ECO:0000256" key="1">
    <source>
        <dbReference type="SAM" id="Coils"/>
    </source>
</evidence>